<name>A0A1I7VSW9_LOALO</name>
<protein>
    <submittedName>
        <fullName evidence="4">Ring finger protein, LIM domain interacting</fullName>
    </submittedName>
</protein>
<reference evidence="2 3" key="1">
    <citation type="submission" date="2012-04" db="EMBL/GenBank/DDBJ databases">
        <title>The Genome Sequence of Loa loa.</title>
        <authorList>
            <consortium name="The Broad Institute Genome Sequencing Platform"/>
            <consortium name="Broad Institute Genome Sequencing Center for Infectious Disease"/>
            <person name="Nutman T.B."/>
            <person name="Fink D.L."/>
            <person name="Russ C."/>
            <person name="Young S."/>
            <person name="Zeng Q."/>
            <person name="Gargeya S."/>
            <person name="Alvarado L."/>
            <person name="Berlin A."/>
            <person name="Chapman S.B."/>
            <person name="Chen Z."/>
            <person name="Freedman E."/>
            <person name="Gellesch M."/>
            <person name="Goldberg J."/>
            <person name="Griggs A."/>
            <person name="Gujja S."/>
            <person name="Heilman E.R."/>
            <person name="Heiman D."/>
            <person name="Howarth C."/>
            <person name="Mehta T."/>
            <person name="Neiman D."/>
            <person name="Pearson M."/>
            <person name="Roberts A."/>
            <person name="Saif S."/>
            <person name="Shea T."/>
            <person name="Shenoy N."/>
            <person name="Sisk P."/>
            <person name="Stolte C."/>
            <person name="Sykes S."/>
            <person name="White J."/>
            <person name="Yandava C."/>
            <person name="Haas B."/>
            <person name="Henn M.R."/>
            <person name="Nusbaum C."/>
            <person name="Birren B."/>
        </authorList>
    </citation>
    <scope>NUCLEOTIDE SEQUENCE [LARGE SCALE GENOMIC DNA]</scope>
</reference>
<proteinExistence type="predicted"/>
<dbReference type="GeneID" id="9952287"/>
<feature type="compositionally biased region" description="Acidic residues" evidence="1">
    <location>
        <begin position="163"/>
        <end position="172"/>
    </location>
</feature>
<evidence type="ECO:0000313" key="4">
    <source>
        <dbReference type="WBParaSite" id="EN70_5931"/>
    </source>
</evidence>
<accession>A0A1I7VSW9</accession>
<dbReference type="WBParaSite" id="EN70_5931">
    <property type="protein sequence ID" value="EN70_5931"/>
    <property type="gene ID" value="EN70_5931"/>
</dbReference>
<organism evidence="3 4">
    <name type="scientific">Loa loa</name>
    <name type="common">Eye worm</name>
    <name type="synonym">Filaria loa</name>
    <dbReference type="NCBI Taxonomy" id="7209"/>
    <lineage>
        <taxon>Eukaryota</taxon>
        <taxon>Metazoa</taxon>
        <taxon>Ecdysozoa</taxon>
        <taxon>Nematoda</taxon>
        <taxon>Chromadorea</taxon>
        <taxon>Rhabditida</taxon>
        <taxon>Spirurina</taxon>
        <taxon>Spiruromorpha</taxon>
        <taxon>Filarioidea</taxon>
        <taxon>Onchocercidae</taxon>
        <taxon>Loa</taxon>
    </lineage>
</organism>
<dbReference type="EMBL" id="JH713356">
    <property type="protein sequence ID" value="EFO13724.1"/>
    <property type="molecule type" value="Genomic_DNA"/>
</dbReference>
<evidence type="ECO:0000313" key="2">
    <source>
        <dbReference type="EMBL" id="EFO13724.1"/>
    </source>
</evidence>
<feature type="region of interest" description="Disordered" evidence="1">
    <location>
        <begin position="82"/>
        <end position="207"/>
    </location>
</feature>
<evidence type="ECO:0000313" key="3">
    <source>
        <dbReference type="Proteomes" id="UP000095285"/>
    </source>
</evidence>
<dbReference type="KEGG" id="loa:LOAG_14804"/>
<accession>A0A1S0TH08</accession>
<feature type="compositionally biased region" description="Polar residues" evidence="1">
    <location>
        <begin position="82"/>
        <end position="105"/>
    </location>
</feature>
<gene>
    <name evidence="2 4" type="ORF">LOAG_14804</name>
</gene>
<dbReference type="CTD" id="9952287"/>
<keyword evidence="3" id="KW-1185">Reference proteome</keyword>
<feature type="compositionally biased region" description="Low complexity" evidence="1">
    <location>
        <begin position="7"/>
        <end position="28"/>
    </location>
</feature>
<feature type="compositionally biased region" description="Low complexity" evidence="1">
    <location>
        <begin position="130"/>
        <end position="142"/>
    </location>
</feature>
<feature type="region of interest" description="Disordered" evidence="1">
    <location>
        <begin position="1"/>
        <end position="28"/>
    </location>
</feature>
<dbReference type="OrthoDB" id="5836677at2759"/>
<dbReference type="AlphaFoldDB" id="A0A1I7VSW9"/>
<evidence type="ECO:0000256" key="1">
    <source>
        <dbReference type="SAM" id="MobiDB-lite"/>
    </source>
</evidence>
<dbReference type="Proteomes" id="UP000095285">
    <property type="component" value="Unassembled WGS sequence"/>
</dbReference>
<reference evidence="4" key="2">
    <citation type="submission" date="2016-11" db="UniProtKB">
        <authorList>
            <consortium name="WormBaseParasite"/>
        </authorList>
    </citation>
    <scope>IDENTIFICATION</scope>
</reference>
<dbReference type="OMA" id="RNTGETW"/>
<dbReference type="RefSeq" id="XP_003150345.1">
    <property type="nucleotide sequence ID" value="XM_003150297.1"/>
</dbReference>
<sequence length="207" mass="22158">MSENVDTAMETTEVTATEESPIPQPQAAAQVQLPPNEDPGEMMMATIARFFERMIDDQLNAEFGGRTPTDLALLENSNNSVVTPNTASQLPVPSNQIGTHSASTIDRSRRSYVVISRGGRVHLSQSPGRTSSQASTHSPSSTQRITSAERHQETSTTTAESPDREDSEEQSSQDDGNTEVAHSGSTTATSATPNAGREGRNTGETWP</sequence>